<dbReference type="Proteomes" id="UP000290759">
    <property type="component" value="Unassembled WGS sequence"/>
</dbReference>
<name>A0A4V1RV58_9HYPH</name>
<sequence>MSRAFSLLTVCGLDELESHADRGVTHVLSIVDPGRDDHPAFARYGDPARLTLRFNDEIEPGPNVVLPERGDVEAILRWGRDAFARPDGAGAGHMLVHCHMGISRSTAAMTMLLAQAHPEEGEGDVVARVRAIRPIAWPNLRMTEMADAILGRGGRLTAAVATLYAGNLARRPDLAEVMTRLNRAREVALGRAAQAAA</sequence>
<dbReference type="RefSeq" id="WP_129223455.1">
    <property type="nucleotide sequence ID" value="NZ_QYBB01000002.1"/>
</dbReference>
<protein>
    <submittedName>
        <fullName evidence="2">Protein-tyrosine-phosphatase</fullName>
    </submittedName>
</protein>
<reference evidence="2 3" key="1">
    <citation type="submission" date="2018-12" db="EMBL/GenBank/DDBJ databases">
        <authorList>
            <person name="Grouzdev D.S."/>
            <person name="Krutkina M.S."/>
        </authorList>
    </citation>
    <scope>NUCLEOTIDE SEQUENCE [LARGE SCALE GENOMIC DNA]</scope>
    <source>
        <strain evidence="2 3">RmlP026</strain>
    </source>
</reference>
<comment type="caution">
    <text evidence="2">The sequence shown here is derived from an EMBL/GenBank/DDBJ whole genome shotgun (WGS) entry which is preliminary data.</text>
</comment>
<organism evidence="2 3">
    <name type="scientific">Lichenibacterium minor</name>
    <dbReference type="NCBI Taxonomy" id="2316528"/>
    <lineage>
        <taxon>Bacteria</taxon>
        <taxon>Pseudomonadati</taxon>
        <taxon>Pseudomonadota</taxon>
        <taxon>Alphaproteobacteria</taxon>
        <taxon>Hyphomicrobiales</taxon>
        <taxon>Lichenihabitantaceae</taxon>
        <taxon>Lichenibacterium</taxon>
    </lineage>
</organism>
<gene>
    <name evidence="2" type="ORF">D3273_03270</name>
</gene>
<dbReference type="Gene3D" id="3.90.190.10">
    <property type="entry name" value="Protein tyrosine phosphatase superfamily"/>
    <property type="match status" value="1"/>
</dbReference>
<reference evidence="2 3" key="2">
    <citation type="submission" date="2019-02" db="EMBL/GenBank/DDBJ databases">
        <title>'Lichenibacterium ramalinii' gen. nov. sp. nov., 'Lichenibacterium minor' gen. nov. sp. nov.</title>
        <authorList>
            <person name="Pankratov T."/>
        </authorList>
    </citation>
    <scope>NUCLEOTIDE SEQUENCE [LARGE SCALE GENOMIC DNA]</scope>
    <source>
        <strain evidence="2 3">RmlP026</strain>
    </source>
</reference>
<dbReference type="InterPro" id="IPR029021">
    <property type="entry name" value="Prot-tyrosine_phosphatase-like"/>
</dbReference>
<dbReference type="OrthoDB" id="437665at2"/>
<feature type="domain" description="Tyrosine specific protein phosphatases" evidence="1">
    <location>
        <begin position="73"/>
        <end position="134"/>
    </location>
</feature>
<dbReference type="InterPro" id="IPR000387">
    <property type="entry name" value="Tyr_Pase_dom"/>
</dbReference>
<accession>A0A4V1RV58</accession>
<keyword evidence="3" id="KW-1185">Reference proteome</keyword>
<dbReference type="AlphaFoldDB" id="A0A4V1RV58"/>
<dbReference type="EMBL" id="QYBB01000002">
    <property type="protein sequence ID" value="RYC33504.1"/>
    <property type="molecule type" value="Genomic_DNA"/>
</dbReference>
<proteinExistence type="predicted"/>
<dbReference type="PROSITE" id="PS00383">
    <property type="entry name" value="TYR_PHOSPHATASE_1"/>
    <property type="match status" value="1"/>
</dbReference>
<evidence type="ECO:0000313" key="3">
    <source>
        <dbReference type="Proteomes" id="UP000290759"/>
    </source>
</evidence>
<dbReference type="SUPFAM" id="SSF52799">
    <property type="entry name" value="(Phosphotyrosine protein) phosphatases II"/>
    <property type="match status" value="1"/>
</dbReference>
<dbReference type="PROSITE" id="PS50056">
    <property type="entry name" value="TYR_PHOSPHATASE_2"/>
    <property type="match status" value="1"/>
</dbReference>
<evidence type="ECO:0000313" key="2">
    <source>
        <dbReference type="EMBL" id="RYC33504.1"/>
    </source>
</evidence>
<evidence type="ECO:0000259" key="1">
    <source>
        <dbReference type="PROSITE" id="PS50056"/>
    </source>
</evidence>
<dbReference type="InterPro" id="IPR016130">
    <property type="entry name" value="Tyr_Pase_AS"/>
</dbReference>